<reference evidence="1" key="1">
    <citation type="submission" date="2021-05" db="EMBL/GenBank/DDBJ databases">
        <authorList>
            <person name="Alioto T."/>
            <person name="Alioto T."/>
            <person name="Gomez Garrido J."/>
        </authorList>
    </citation>
    <scope>NUCLEOTIDE SEQUENCE</scope>
</reference>
<sequence>MDSVLIENRMPQMTFKEGTQFLWSVHVFRSRAYARFRWEGVVSNFLDNFFILADVPDCFTRIRVENFSHDLKNKHLVLSYLNCSFFPFPQNTSHPDFILMMIEIEGY</sequence>
<organism evidence="1">
    <name type="scientific">Cacopsylla melanoneura</name>
    <dbReference type="NCBI Taxonomy" id="428564"/>
    <lineage>
        <taxon>Eukaryota</taxon>
        <taxon>Metazoa</taxon>
        <taxon>Ecdysozoa</taxon>
        <taxon>Arthropoda</taxon>
        <taxon>Hexapoda</taxon>
        <taxon>Insecta</taxon>
        <taxon>Pterygota</taxon>
        <taxon>Neoptera</taxon>
        <taxon>Paraneoptera</taxon>
        <taxon>Hemiptera</taxon>
        <taxon>Sternorrhyncha</taxon>
        <taxon>Psylloidea</taxon>
        <taxon>Psyllidae</taxon>
        <taxon>Psyllinae</taxon>
        <taxon>Cacopsylla</taxon>
    </lineage>
</organism>
<dbReference type="EMBL" id="HBUF01587914">
    <property type="protein sequence ID" value="CAG6772439.1"/>
    <property type="molecule type" value="Transcribed_RNA"/>
</dbReference>
<accession>A0A8D9F134</accession>
<protein>
    <submittedName>
        <fullName evidence="1">Uncharacterized protein</fullName>
    </submittedName>
</protein>
<name>A0A8D9F134_9HEMI</name>
<dbReference type="AlphaFoldDB" id="A0A8D9F134"/>
<evidence type="ECO:0000313" key="1">
    <source>
        <dbReference type="EMBL" id="CAG6772439.1"/>
    </source>
</evidence>
<proteinExistence type="predicted"/>